<dbReference type="PANTHER" id="PTHR30404">
    <property type="entry name" value="N-ACETYLMURAMOYL-L-ALANINE AMIDASE"/>
    <property type="match status" value="1"/>
</dbReference>
<dbReference type="RefSeq" id="WP_095509861.1">
    <property type="nucleotide sequence ID" value="NZ_MQWD01000001.1"/>
</dbReference>
<feature type="chain" id="PRO_5012763730" description="N-acetylmuramoyl-L-alanine amidase" evidence="5">
    <location>
        <begin position="20"/>
        <end position="448"/>
    </location>
</feature>
<keyword evidence="5" id="KW-0732">Signal</keyword>
<evidence type="ECO:0000256" key="1">
    <source>
        <dbReference type="ARBA" id="ARBA00001561"/>
    </source>
</evidence>
<dbReference type="CDD" id="cd02696">
    <property type="entry name" value="MurNAc-LAA"/>
    <property type="match status" value="1"/>
</dbReference>
<evidence type="ECO:0000256" key="2">
    <source>
        <dbReference type="ARBA" id="ARBA00011901"/>
    </source>
</evidence>
<dbReference type="SUPFAM" id="SSF53187">
    <property type="entry name" value="Zn-dependent exopeptidases"/>
    <property type="match status" value="1"/>
</dbReference>
<dbReference type="EC" id="3.5.1.28" evidence="2"/>
<dbReference type="InterPro" id="IPR002508">
    <property type="entry name" value="MurNAc-LAA_cat"/>
</dbReference>
<evidence type="ECO:0000313" key="7">
    <source>
        <dbReference type="EMBL" id="PAP76213.1"/>
    </source>
</evidence>
<dbReference type="PANTHER" id="PTHR30404:SF0">
    <property type="entry name" value="N-ACETYLMURAMOYL-L-ALANINE AMIDASE AMIC"/>
    <property type="match status" value="1"/>
</dbReference>
<feature type="signal peptide" evidence="5">
    <location>
        <begin position="1"/>
        <end position="19"/>
    </location>
</feature>
<evidence type="ECO:0000256" key="4">
    <source>
        <dbReference type="SAM" id="MobiDB-lite"/>
    </source>
</evidence>
<dbReference type="EMBL" id="MQWD01000001">
    <property type="protein sequence ID" value="PAP76213.1"/>
    <property type="molecule type" value="Genomic_DNA"/>
</dbReference>
<accession>A0A271IYB9</accession>
<evidence type="ECO:0000313" key="8">
    <source>
        <dbReference type="Proteomes" id="UP000216339"/>
    </source>
</evidence>
<dbReference type="GO" id="GO:0009253">
    <property type="term" value="P:peptidoglycan catabolic process"/>
    <property type="evidence" value="ECO:0007669"/>
    <property type="project" value="InterPro"/>
</dbReference>
<comment type="caution">
    <text evidence="7">The sequence shown here is derived from an EMBL/GenBank/DDBJ whole genome shotgun (WGS) entry which is preliminary data.</text>
</comment>
<dbReference type="AlphaFoldDB" id="A0A271IYB9"/>
<feature type="compositionally biased region" description="Polar residues" evidence="4">
    <location>
        <begin position="157"/>
        <end position="170"/>
    </location>
</feature>
<dbReference type="SMART" id="SM00646">
    <property type="entry name" value="Ami_3"/>
    <property type="match status" value="1"/>
</dbReference>
<dbReference type="GO" id="GO:0030288">
    <property type="term" value="C:outer membrane-bounded periplasmic space"/>
    <property type="evidence" value="ECO:0007669"/>
    <property type="project" value="TreeGrafter"/>
</dbReference>
<dbReference type="Proteomes" id="UP000216339">
    <property type="component" value="Unassembled WGS sequence"/>
</dbReference>
<gene>
    <name evidence="7" type="ORF">BSZ37_07030</name>
</gene>
<keyword evidence="8" id="KW-1185">Reference proteome</keyword>
<feature type="domain" description="MurNAc-LAA" evidence="6">
    <location>
        <begin position="278"/>
        <end position="431"/>
    </location>
</feature>
<dbReference type="Pfam" id="PF01520">
    <property type="entry name" value="Amidase_3"/>
    <property type="match status" value="1"/>
</dbReference>
<dbReference type="OrthoDB" id="9806267at2"/>
<dbReference type="GO" id="GO:0008745">
    <property type="term" value="F:N-acetylmuramoyl-L-alanine amidase activity"/>
    <property type="evidence" value="ECO:0007669"/>
    <property type="project" value="UniProtKB-EC"/>
</dbReference>
<evidence type="ECO:0000259" key="6">
    <source>
        <dbReference type="SMART" id="SM00646"/>
    </source>
</evidence>
<organism evidence="7 8">
    <name type="scientific">Rubrivirga marina</name>
    <dbReference type="NCBI Taxonomy" id="1196024"/>
    <lineage>
        <taxon>Bacteria</taxon>
        <taxon>Pseudomonadati</taxon>
        <taxon>Rhodothermota</taxon>
        <taxon>Rhodothermia</taxon>
        <taxon>Rhodothermales</taxon>
        <taxon>Rubricoccaceae</taxon>
        <taxon>Rubrivirga</taxon>
    </lineage>
</organism>
<name>A0A271IYB9_9BACT</name>
<feature type="region of interest" description="Disordered" evidence="4">
    <location>
        <begin position="128"/>
        <end position="202"/>
    </location>
</feature>
<evidence type="ECO:0000256" key="3">
    <source>
        <dbReference type="ARBA" id="ARBA00022801"/>
    </source>
</evidence>
<reference evidence="7 8" key="1">
    <citation type="submission" date="2016-11" db="EMBL/GenBank/DDBJ databases">
        <title>Study of marine rhodopsin-containing bacteria.</title>
        <authorList>
            <person name="Yoshizawa S."/>
            <person name="Kumagai Y."/>
            <person name="Kogure K."/>
        </authorList>
    </citation>
    <scope>NUCLEOTIDE SEQUENCE [LARGE SCALE GENOMIC DNA]</scope>
    <source>
        <strain evidence="7 8">SAORIC-28</strain>
    </source>
</reference>
<keyword evidence="3" id="KW-0378">Hydrolase</keyword>
<sequence>MHRFASLFLALAMAAPASAAPTMASPTARFADARLDVERVSFDRSPDGDALVARVHTTSPVRAYSVDQDGDALELVLYRAHLAPAVERERAVRPVREYRVESDEDRVVVRFEVEDGVHVRAYPDRDSDDLLVSFSSTPRPRRQAWGGGRPSRPVATTVENPGVRQTVSDRPTSRRPAPRQPERVQPVAPAPAETGVGPVPGGESLPIATGAERWRLDTIVLDAGHSAHDFGARANGTSDKEIALGVVSRLGPMIERELGVRVVYTRDDDTFVELRDRGRIANRSGGKLFISVHANAAGSTSARGTETFFLAPRGQGNARDVMERENSVIELESDPSLYADFHGEDDILASLAMSAYQEESQHLARLIEGEFVKSGRHSRGVKQDNFIVLWAASMPAVLVEVGFVTNREEAQFLSTSAGLDQTARSIFEAVRQYKTTYERGLRVANAEG</sequence>
<dbReference type="InterPro" id="IPR050695">
    <property type="entry name" value="N-acetylmuramoyl_amidase_3"/>
</dbReference>
<evidence type="ECO:0000256" key="5">
    <source>
        <dbReference type="SAM" id="SignalP"/>
    </source>
</evidence>
<proteinExistence type="predicted"/>
<comment type="catalytic activity">
    <reaction evidence="1">
        <text>Hydrolyzes the link between N-acetylmuramoyl residues and L-amino acid residues in certain cell-wall glycopeptides.</text>
        <dbReference type="EC" id="3.5.1.28"/>
    </reaction>
</comment>
<protein>
    <recommendedName>
        <fullName evidence="2">N-acetylmuramoyl-L-alanine amidase</fullName>
        <ecNumber evidence="2">3.5.1.28</ecNumber>
    </recommendedName>
</protein>
<dbReference type="Gene3D" id="3.40.630.40">
    <property type="entry name" value="Zn-dependent exopeptidases"/>
    <property type="match status" value="1"/>
</dbReference>